<evidence type="ECO:0000256" key="1">
    <source>
        <dbReference type="SAM" id="Coils"/>
    </source>
</evidence>
<dbReference type="EMBL" id="AP024849">
    <property type="protein sequence ID" value="BCZ43981.1"/>
    <property type="molecule type" value="Genomic_DNA"/>
</dbReference>
<dbReference type="Proteomes" id="UP000824633">
    <property type="component" value="Chromosome"/>
</dbReference>
<protein>
    <submittedName>
        <fullName evidence="2">Uncharacterized protein</fullName>
    </submittedName>
</protein>
<dbReference type="InterPro" id="IPR016159">
    <property type="entry name" value="Cullin_repeat-like_dom_sf"/>
</dbReference>
<keyword evidence="1" id="KW-0175">Coiled coil</keyword>
<organism evidence="2 3">
    <name type="scientific">Clostridium gelidum</name>
    <dbReference type="NCBI Taxonomy" id="704125"/>
    <lineage>
        <taxon>Bacteria</taxon>
        <taxon>Bacillati</taxon>
        <taxon>Bacillota</taxon>
        <taxon>Clostridia</taxon>
        <taxon>Eubacteriales</taxon>
        <taxon>Clostridiaceae</taxon>
        <taxon>Clostridium</taxon>
    </lineage>
</organism>
<reference evidence="3" key="1">
    <citation type="submission" date="2021-07" db="EMBL/GenBank/DDBJ databases">
        <title>Complete genome sequencing of a Clostridium isolate.</title>
        <authorList>
            <person name="Ueki A."/>
            <person name="Tonouchi A."/>
        </authorList>
    </citation>
    <scope>NUCLEOTIDE SEQUENCE [LARGE SCALE GENOMIC DNA]</scope>
    <source>
        <strain evidence="3">C5S11</strain>
    </source>
</reference>
<name>A0ABM7T4N6_9CLOT</name>
<dbReference type="SUPFAM" id="SSF74788">
    <property type="entry name" value="Cullin repeat-like"/>
    <property type="match status" value="1"/>
</dbReference>
<dbReference type="RefSeq" id="WP_224035700.1">
    <property type="nucleotide sequence ID" value="NZ_AP024849.1"/>
</dbReference>
<gene>
    <name evidence="2" type="ORF">psyc5s11_00480</name>
</gene>
<feature type="coiled-coil region" evidence="1">
    <location>
        <begin position="6"/>
        <end position="54"/>
    </location>
</feature>
<evidence type="ECO:0000313" key="2">
    <source>
        <dbReference type="EMBL" id="BCZ43981.1"/>
    </source>
</evidence>
<keyword evidence="3" id="KW-1185">Reference proteome</keyword>
<sequence length="61" mass="7092">MDDLNLKIAQQDVEEALKAVEDMERFINDNEPSREQLKEKFICLSSRVQNLENILKSEGII</sequence>
<proteinExistence type="predicted"/>
<evidence type="ECO:0000313" key="3">
    <source>
        <dbReference type="Proteomes" id="UP000824633"/>
    </source>
</evidence>
<accession>A0ABM7T4N6</accession>